<dbReference type="EMBL" id="CM039171">
    <property type="protein sequence ID" value="KAH9792621.1"/>
    <property type="molecule type" value="Genomic_DNA"/>
</dbReference>
<dbReference type="Proteomes" id="UP000829398">
    <property type="component" value="Chromosome 2"/>
</dbReference>
<accession>A0ACB8N4C5</accession>
<reference evidence="2" key="1">
    <citation type="journal article" date="2023" name="Hortic. Res.">
        <title>A chromosome-level phased genome enabling allele-level studies in sweet orange: a case study on citrus Huanglongbing tolerance.</title>
        <authorList>
            <person name="Wu B."/>
            <person name="Yu Q."/>
            <person name="Deng Z."/>
            <person name="Duan Y."/>
            <person name="Luo F."/>
            <person name="Gmitter F. Jr."/>
        </authorList>
    </citation>
    <scope>NUCLEOTIDE SEQUENCE [LARGE SCALE GENOMIC DNA]</scope>
    <source>
        <strain evidence="2">cv. Valencia</strain>
    </source>
</reference>
<keyword evidence="2" id="KW-1185">Reference proteome</keyword>
<protein>
    <submittedName>
        <fullName evidence="1">Uncharacterized protein</fullName>
    </submittedName>
</protein>
<evidence type="ECO:0000313" key="2">
    <source>
        <dbReference type="Proteomes" id="UP000829398"/>
    </source>
</evidence>
<gene>
    <name evidence="1" type="ORF">KPL71_004198</name>
</gene>
<evidence type="ECO:0000313" key="1">
    <source>
        <dbReference type="EMBL" id="KAH9792621.1"/>
    </source>
</evidence>
<proteinExistence type="predicted"/>
<comment type="caution">
    <text evidence="1">The sequence shown here is derived from an EMBL/GenBank/DDBJ whole genome shotgun (WGS) entry which is preliminary data.</text>
</comment>
<name>A0ACB8N4C5_CITSI</name>
<sequence length="1085" mass="124560">MINSLVSPISIISFLFHYQKLLHQKDPNQKSESQNLHPRKIQLTNTIINRLTLTTMTPIQPQRKSQYADISGLLMAIKTEDPSTSTPVVDTPIVDESSDDNNDDVQGSQTEPVLPVPPNVLREFCSRFTGSLRDWFESLGEYRQLQLIQTTIPIAIAVVYEQFIGEPAASTEASRKEYHQMKCCSLKRHHLEMHYKRMSMLYYKLNGFNDPSLKHVFAASLLPELQPELQRQLTAFNLDIANVSLGKIFQLTMLCLDKICEQKDFFKDLIEHKEPFASAYKKPYLKIQYKDDKKCTCPQILFQKTKEALQILQKKDPSQFRKKKHNRYVESIFSEQFEKDDHTAFILADSTDSYPDDIFVISTIQEINHIRPTFSGLLVKISVIPSKFHKPASVIGFLDTGAQRSILNPKILPPDYWDNHTEYFRAANGKVFETSLITKNPIGIQFFPNCIIWQKIIGSDLPDKDLLIGFDILQLVKTSSLHQQPLNSNKCLCLIQMSSVCIHCQIQLLLIPPFLKSSLNFVLKITLNLLIHQHFGKIHNDKFPLPKIQSLFIHLQGAKVFLKFDLKVGFWQLGISREDRSKTAFCIPDAHYQWTVLPFGLKVAPSLFQKAMVNIFSLILHHALIYIDDILLFSHNHQTHQQVLSDFLEIVQTHGIMLFEKKSSIGKESIDFLGMIDAVKQLKKIAQSPPPLKIPTTGQRILQTDASDDFWSAILLEKIGDSESYCAPASGQFKDSEKNYHVIYKEILGVKYGIKKFEFHFISHNFLIRMDNSSFPKIFDFKNKLLSDKQLLNLKTWFAKYDYTVQHIKGDKNLIPDFLTRPSIKNPVLISSIQTIPITAMYRTLPFKALTQKAFPLNLTFSSAFQIQSFAKKFLYRYFTNNISNFHQFDQIPVQEADIFTSVFIVHRPYFQHPQTKDYWTQDMAYEWKTFPHPFPLDHDPTIISTLKAYLLELNNIPPAPTDIHHTSIGPSHTLEILPSTQICTLGSSSSPHGILVQEQRPDYTNVLFQGAQDPWADFQSLLQTQDTQYTVTEPGSSSTPTQAERPASPELDEDILIYQEIQREKEEYENETGDVSPSRFPSTP</sequence>
<organism evidence="1 2">
    <name type="scientific">Citrus sinensis</name>
    <name type="common">Sweet orange</name>
    <name type="synonym">Citrus aurantium var. sinensis</name>
    <dbReference type="NCBI Taxonomy" id="2711"/>
    <lineage>
        <taxon>Eukaryota</taxon>
        <taxon>Viridiplantae</taxon>
        <taxon>Streptophyta</taxon>
        <taxon>Embryophyta</taxon>
        <taxon>Tracheophyta</taxon>
        <taxon>Spermatophyta</taxon>
        <taxon>Magnoliopsida</taxon>
        <taxon>eudicotyledons</taxon>
        <taxon>Gunneridae</taxon>
        <taxon>Pentapetalae</taxon>
        <taxon>rosids</taxon>
        <taxon>malvids</taxon>
        <taxon>Sapindales</taxon>
        <taxon>Rutaceae</taxon>
        <taxon>Aurantioideae</taxon>
        <taxon>Citrus</taxon>
    </lineage>
</organism>